<protein>
    <recommendedName>
        <fullName evidence="4">Insulinase family protein</fullName>
    </recommendedName>
</protein>
<dbReference type="InterPro" id="IPR011249">
    <property type="entry name" value="Metalloenz_LuxS/M16"/>
</dbReference>
<evidence type="ECO:0000313" key="2">
    <source>
        <dbReference type="EMBL" id="GIG42287.1"/>
    </source>
</evidence>
<proteinExistence type="predicted"/>
<feature type="transmembrane region" description="Helical" evidence="1">
    <location>
        <begin position="545"/>
        <end position="568"/>
    </location>
</feature>
<dbReference type="EMBL" id="BONQ01000010">
    <property type="protein sequence ID" value="GIG42287.1"/>
    <property type="molecule type" value="Genomic_DNA"/>
</dbReference>
<evidence type="ECO:0008006" key="4">
    <source>
        <dbReference type="Google" id="ProtNLM"/>
    </source>
</evidence>
<keyword evidence="3" id="KW-1185">Reference proteome</keyword>
<comment type="caution">
    <text evidence="2">The sequence shown here is derived from an EMBL/GenBank/DDBJ whole genome shotgun (WGS) entry which is preliminary data.</text>
</comment>
<dbReference type="GO" id="GO:0046872">
    <property type="term" value="F:metal ion binding"/>
    <property type="evidence" value="ECO:0007669"/>
    <property type="project" value="InterPro"/>
</dbReference>
<organism evidence="2 3">
    <name type="scientific">Dactylosporangium siamense</name>
    <dbReference type="NCBI Taxonomy" id="685454"/>
    <lineage>
        <taxon>Bacteria</taxon>
        <taxon>Bacillati</taxon>
        <taxon>Actinomycetota</taxon>
        <taxon>Actinomycetes</taxon>
        <taxon>Micromonosporales</taxon>
        <taxon>Micromonosporaceae</taxon>
        <taxon>Dactylosporangium</taxon>
    </lineage>
</organism>
<dbReference type="RefSeq" id="WP_203844179.1">
    <property type="nucleotide sequence ID" value="NZ_BAAAVW010000005.1"/>
</dbReference>
<dbReference type="SUPFAM" id="SSF63411">
    <property type="entry name" value="LuxS/MPP-like metallohydrolase"/>
    <property type="match status" value="2"/>
</dbReference>
<name>A0A919PF79_9ACTN</name>
<feature type="transmembrane region" description="Helical" evidence="1">
    <location>
        <begin position="583"/>
        <end position="608"/>
    </location>
</feature>
<keyword evidence="1" id="KW-0812">Transmembrane</keyword>
<dbReference type="Proteomes" id="UP000660611">
    <property type="component" value="Unassembled WGS sequence"/>
</dbReference>
<dbReference type="Gene3D" id="3.30.830.10">
    <property type="entry name" value="Metalloenzyme, LuxS/M16 peptidase-like"/>
    <property type="match status" value="2"/>
</dbReference>
<evidence type="ECO:0000256" key="1">
    <source>
        <dbReference type="SAM" id="Phobius"/>
    </source>
</evidence>
<reference evidence="2" key="1">
    <citation type="submission" date="2021-01" db="EMBL/GenBank/DDBJ databases">
        <title>Whole genome shotgun sequence of Dactylosporangium siamense NBRC 106093.</title>
        <authorList>
            <person name="Komaki H."/>
            <person name="Tamura T."/>
        </authorList>
    </citation>
    <scope>NUCLEOTIDE SEQUENCE</scope>
    <source>
        <strain evidence="2">NBRC 106093</strain>
    </source>
</reference>
<keyword evidence="1" id="KW-1133">Transmembrane helix</keyword>
<evidence type="ECO:0000313" key="3">
    <source>
        <dbReference type="Proteomes" id="UP000660611"/>
    </source>
</evidence>
<gene>
    <name evidence="2" type="ORF">Dsi01nite_003280</name>
</gene>
<dbReference type="AlphaFoldDB" id="A0A919PF79"/>
<sequence length="613" mass="65027">MLRHTEVDGVPTLLAPGSGPMVAGLTFRVGRVDEGLARTGITHLVEHLALHRHGVADHHNGVTGGIVTHFHLRGAEADIVRSLELVCDSLSDLPVERLETEKAILRAEAAGRADGVTALLPLWRYGAQHFGLVSYPEWGVDQLSADDVRAWAHTWFTRENAVLWISGDRVPAGLRLRLPGGGRRRPVPPAATVLPSTPAYFAGPNGGVVFDGLMRRHTAGTLFGGMLERELLRALRQEGGLSTTASASYDPRGDGFAVVTAFADAPPERQDAVLGGFVDVLAGFRVGRIEQADLDAVRAKREEALAHPDVHAGRLSGLATDLLTGEPVLSVDELHAELRAVTLDGIHDAALQVTGSGLLQVPPGHRADWAGFTAAPATSSETIPGYTFRSVDGSGAALVLGAEGVSLVEGERRVTVRFRTCAAVHAWPDGARQLIGLDGITVRIEPTLFAAPPDTAARIDAAVDPALVVRMPARTPDAIPRPYTPAQPPPTRLFPAASPDPNLVLVPGAQQGLPQPLIQPQDPAAFPAGRFAARPGRTRPGTAQLIIMIAMFAAGLVFLSCAGVLTIASVEGIEPGEEEFRDVAWYVIVTIAWTGTLTLLGWAGYLLVRRLRS</sequence>
<keyword evidence="1" id="KW-0472">Membrane</keyword>
<accession>A0A919PF79</accession>